<dbReference type="InterPro" id="IPR011949">
    <property type="entry name" value="HAD-SF_hydro_IA_REG-2-like"/>
</dbReference>
<dbReference type="EMBL" id="OU896708">
    <property type="protein sequence ID" value="CAH1155752.1"/>
    <property type="molecule type" value="Genomic_DNA"/>
</dbReference>
<dbReference type="Gene3D" id="1.10.150.720">
    <property type="entry name" value="Haloacid dehalogenase-like hydrolase"/>
    <property type="match status" value="1"/>
</dbReference>
<proteinExistence type="predicted"/>
<accession>A0A9P0DHU3</accession>
<dbReference type="InterPro" id="IPR044924">
    <property type="entry name" value="HAD-SF_hydro_IA_REG-2-like_cap"/>
</dbReference>
<dbReference type="NCBIfam" id="TIGR02252">
    <property type="entry name" value="DREG-2"/>
    <property type="match status" value="1"/>
</dbReference>
<protein>
    <recommendedName>
        <fullName evidence="3">Rhythmically expressed gene 2 protein</fullName>
    </recommendedName>
</protein>
<dbReference type="Proteomes" id="UP001153737">
    <property type="component" value="Chromosome 2"/>
</dbReference>
<evidence type="ECO:0008006" key="3">
    <source>
        <dbReference type="Google" id="ProtNLM"/>
    </source>
</evidence>
<evidence type="ECO:0000313" key="2">
    <source>
        <dbReference type="Proteomes" id="UP001153737"/>
    </source>
</evidence>
<dbReference type="SFLD" id="SFLDG01129">
    <property type="entry name" value="C1.5:_HAD__Beta-PGM__Phosphata"/>
    <property type="match status" value="1"/>
</dbReference>
<organism evidence="1 2">
    <name type="scientific">Phaedon cochleariae</name>
    <name type="common">Mustard beetle</name>
    <dbReference type="NCBI Taxonomy" id="80249"/>
    <lineage>
        <taxon>Eukaryota</taxon>
        <taxon>Metazoa</taxon>
        <taxon>Ecdysozoa</taxon>
        <taxon>Arthropoda</taxon>
        <taxon>Hexapoda</taxon>
        <taxon>Insecta</taxon>
        <taxon>Pterygota</taxon>
        <taxon>Neoptera</taxon>
        <taxon>Endopterygota</taxon>
        <taxon>Coleoptera</taxon>
        <taxon>Polyphaga</taxon>
        <taxon>Cucujiformia</taxon>
        <taxon>Chrysomeloidea</taxon>
        <taxon>Chrysomelidae</taxon>
        <taxon>Chrysomelinae</taxon>
        <taxon>Chrysomelini</taxon>
        <taxon>Phaedon</taxon>
    </lineage>
</organism>
<dbReference type="CDD" id="cd16415">
    <property type="entry name" value="HAD_dREG-2_like"/>
    <property type="match status" value="1"/>
</dbReference>
<reference evidence="1" key="1">
    <citation type="submission" date="2022-01" db="EMBL/GenBank/DDBJ databases">
        <authorList>
            <person name="King R."/>
        </authorList>
    </citation>
    <scope>NUCLEOTIDE SEQUENCE</scope>
</reference>
<dbReference type="SFLD" id="SFLDS00003">
    <property type="entry name" value="Haloacid_Dehalogenase"/>
    <property type="match status" value="1"/>
</dbReference>
<reference evidence="1" key="2">
    <citation type="submission" date="2022-10" db="EMBL/GenBank/DDBJ databases">
        <authorList>
            <consortium name="ENA_rothamsted_submissions"/>
            <consortium name="culmorum"/>
            <person name="King R."/>
        </authorList>
    </citation>
    <scope>NUCLEOTIDE SEQUENCE</scope>
</reference>
<sequence length="260" mass="30164">MLTSRLRLITFDVTNTLLKFRSNPGQQYGEIGATYGIICDNNNLSANFKAHWRKMSKEHPNFGLLTGLGWEKWWTMVVKGTFKDSNFNLEEQKLDAVALHLIEAYKTSACWQQCYGAIGLLSYIRSKGIRMGIVSNFDPRLNITLENMKLRHYFQSVITSYEVGVEKPDPRIFEEAMYHSKIKNLKPDECLHVGDEIFFDYNGAKSSGWHAALIDNNRNIHDIKKKYPYVDSNYIFANLYDLHKHFIESFDDKITSHSLF</sequence>
<dbReference type="SUPFAM" id="SSF56784">
    <property type="entry name" value="HAD-like"/>
    <property type="match status" value="1"/>
</dbReference>
<dbReference type="AlphaFoldDB" id="A0A9P0DHU3"/>
<evidence type="ECO:0000313" key="1">
    <source>
        <dbReference type="EMBL" id="CAH1155752.1"/>
    </source>
</evidence>
<gene>
    <name evidence="1" type="ORF">PHAECO_LOCUS6685</name>
</gene>
<dbReference type="InterPro" id="IPR023214">
    <property type="entry name" value="HAD_sf"/>
</dbReference>
<dbReference type="PANTHER" id="PTHR46191:SF2">
    <property type="entry name" value="HALOACID DEHALOGENASE-LIKE HYDROLASE DOMAIN-CONTAINING PROTEIN 3"/>
    <property type="match status" value="1"/>
</dbReference>
<dbReference type="InterPro" id="IPR036412">
    <property type="entry name" value="HAD-like_sf"/>
</dbReference>
<dbReference type="NCBIfam" id="TIGR01549">
    <property type="entry name" value="HAD-SF-IA-v1"/>
    <property type="match status" value="1"/>
</dbReference>
<name>A0A9P0DHU3_PHACE</name>
<dbReference type="GO" id="GO:0005634">
    <property type="term" value="C:nucleus"/>
    <property type="evidence" value="ECO:0007669"/>
    <property type="project" value="TreeGrafter"/>
</dbReference>
<dbReference type="PANTHER" id="PTHR46191">
    <property type="match status" value="1"/>
</dbReference>
<dbReference type="Gene3D" id="3.40.50.1000">
    <property type="entry name" value="HAD superfamily/HAD-like"/>
    <property type="match status" value="1"/>
</dbReference>
<dbReference type="OrthoDB" id="444127at2759"/>
<dbReference type="Pfam" id="PF00702">
    <property type="entry name" value="Hydrolase"/>
    <property type="match status" value="1"/>
</dbReference>
<dbReference type="InterPro" id="IPR006439">
    <property type="entry name" value="HAD-SF_hydro_IA"/>
</dbReference>
<dbReference type="InterPro" id="IPR051828">
    <property type="entry name" value="HAD-like_hydrolase_domain"/>
</dbReference>
<keyword evidence="2" id="KW-1185">Reference proteome</keyword>